<feature type="transmembrane region" description="Helical" evidence="8">
    <location>
        <begin position="135"/>
        <end position="155"/>
    </location>
</feature>
<dbReference type="Pfam" id="PF00860">
    <property type="entry name" value="Xan_ur_permease"/>
    <property type="match status" value="2"/>
</dbReference>
<keyword evidence="3" id="KW-0813">Transport</keyword>
<evidence type="ECO:0000256" key="7">
    <source>
        <dbReference type="ARBA" id="ARBA00023136"/>
    </source>
</evidence>
<feature type="transmembrane region" description="Helical" evidence="8">
    <location>
        <begin position="390"/>
        <end position="414"/>
    </location>
</feature>
<feature type="transmembrane region" description="Helical" evidence="8">
    <location>
        <begin position="211"/>
        <end position="231"/>
    </location>
</feature>
<keyword evidence="6 8" id="KW-1133">Transmembrane helix</keyword>
<evidence type="ECO:0000313" key="10">
    <source>
        <dbReference type="Proteomes" id="UP001293718"/>
    </source>
</evidence>
<gene>
    <name evidence="9" type="ORF">SM757_25335</name>
</gene>
<protein>
    <submittedName>
        <fullName evidence="9">Nucleobase:cation symporter-2 family protein</fullName>
    </submittedName>
</protein>
<evidence type="ECO:0000256" key="2">
    <source>
        <dbReference type="ARBA" id="ARBA00008821"/>
    </source>
</evidence>
<feature type="transmembrane region" description="Helical" evidence="8">
    <location>
        <begin position="365"/>
        <end position="384"/>
    </location>
</feature>
<keyword evidence="10" id="KW-1185">Reference proteome</keyword>
<dbReference type="NCBIfam" id="NF037981">
    <property type="entry name" value="NCS2_1"/>
    <property type="match status" value="1"/>
</dbReference>
<feature type="transmembrane region" description="Helical" evidence="8">
    <location>
        <begin position="18"/>
        <end position="39"/>
    </location>
</feature>
<accession>A0ABU5IM04</accession>
<proteinExistence type="inferred from homology"/>
<evidence type="ECO:0000256" key="8">
    <source>
        <dbReference type="SAM" id="Phobius"/>
    </source>
</evidence>
<dbReference type="RefSeq" id="WP_322467525.1">
    <property type="nucleotide sequence ID" value="NZ_JAXOJX010000053.1"/>
</dbReference>
<dbReference type="Proteomes" id="UP001293718">
    <property type="component" value="Unassembled WGS sequence"/>
</dbReference>
<comment type="caution">
    <text evidence="9">The sequence shown here is derived from an EMBL/GenBank/DDBJ whole genome shotgun (WGS) entry which is preliminary data.</text>
</comment>
<keyword evidence="5 8" id="KW-0812">Transmembrane</keyword>
<feature type="transmembrane region" description="Helical" evidence="8">
    <location>
        <begin position="238"/>
        <end position="258"/>
    </location>
</feature>
<evidence type="ECO:0000256" key="1">
    <source>
        <dbReference type="ARBA" id="ARBA00004651"/>
    </source>
</evidence>
<dbReference type="NCBIfam" id="TIGR00801">
    <property type="entry name" value="ncs2"/>
    <property type="match status" value="1"/>
</dbReference>
<sequence>MATSQTHPVDERLPTGRLAALGLQHVLVMYAGAVAVPLIIGRALKLSPEQVAMLISADLFCCGLVTLIQSLGFGRHFGIRLPVMMGVTFAAVGPMVAMANAQGGVEGARAIFGAIIGAGLISMAIAPLVSRLLRFFPPVVTGSIIAVIGISLMRVGVGWALGGPANLAQQVDVPKLVAMVDAAKAAAASAAAGASAPALKLGPIPMVDNPAYGALDNLAVAGFVLLVILAISRLGRGFVANIAVLLGIIAGCVVATLLGKMGFDKVAKAHWFDVVTPFSFGLPTFDPVMVLTMTLVMIVVMIESTGMFLALSDITGKPISRAELAAGLRTDGLGTVIGGVFNTFPYTSFSQNVGLVGVTGVKSRWVCVAAGLIMVVLGMLPKMAALVESVPVFVLGGAGLVMFGMVAATGIRILSTVNYQANRHNLYIVALSIGAGMIPLVAPRWMQQMAHGLHPLLDSGILLASITAVALNLFFNGMRSSAGEAVAAAKAQDAHA</sequence>
<feature type="transmembrane region" description="Helical" evidence="8">
    <location>
        <begin position="288"/>
        <end position="311"/>
    </location>
</feature>
<evidence type="ECO:0000256" key="3">
    <source>
        <dbReference type="ARBA" id="ARBA00022448"/>
    </source>
</evidence>
<feature type="transmembrane region" description="Helical" evidence="8">
    <location>
        <begin position="452"/>
        <end position="475"/>
    </location>
</feature>
<evidence type="ECO:0000256" key="6">
    <source>
        <dbReference type="ARBA" id="ARBA00022989"/>
    </source>
</evidence>
<comment type="subcellular location">
    <subcellularLocation>
        <location evidence="1">Cell membrane</location>
        <topology evidence="1">Multi-pass membrane protein</topology>
    </subcellularLocation>
</comment>
<feature type="transmembrane region" description="Helical" evidence="8">
    <location>
        <begin position="51"/>
        <end position="71"/>
    </location>
</feature>
<feature type="transmembrane region" description="Helical" evidence="8">
    <location>
        <begin position="426"/>
        <end position="446"/>
    </location>
</feature>
<dbReference type="PANTHER" id="PTHR42810">
    <property type="entry name" value="PURINE PERMEASE C1399.01C-RELATED"/>
    <property type="match status" value="1"/>
</dbReference>
<feature type="transmembrane region" description="Helical" evidence="8">
    <location>
        <begin position="77"/>
        <end position="98"/>
    </location>
</feature>
<evidence type="ECO:0000256" key="4">
    <source>
        <dbReference type="ARBA" id="ARBA00022475"/>
    </source>
</evidence>
<evidence type="ECO:0000313" key="9">
    <source>
        <dbReference type="EMBL" id="MDZ5459910.1"/>
    </source>
</evidence>
<dbReference type="PROSITE" id="PS01116">
    <property type="entry name" value="XANTH_URACIL_PERMASE"/>
    <property type="match status" value="1"/>
</dbReference>
<dbReference type="InterPro" id="IPR006043">
    <property type="entry name" value="NCS2"/>
</dbReference>
<organism evidence="9 10">
    <name type="scientific">Azohydromonas lata</name>
    <dbReference type="NCBI Taxonomy" id="45677"/>
    <lineage>
        <taxon>Bacteria</taxon>
        <taxon>Pseudomonadati</taxon>
        <taxon>Pseudomonadota</taxon>
        <taxon>Betaproteobacteria</taxon>
        <taxon>Burkholderiales</taxon>
        <taxon>Sphaerotilaceae</taxon>
        <taxon>Azohydromonas</taxon>
    </lineage>
</organism>
<reference evidence="9 10" key="1">
    <citation type="submission" date="2023-11" db="EMBL/GenBank/DDBJ databases">
        <title>Draft genome of Azohydromonas lata strain H1 (DSM1123), a polyhydroxyalkanoate producer.</title>
        <authorList>
            <person name="Traversa D."/>
            <person name="D'Addabbo P."/>
            <person name="Pazzani C."/>
            <person name="Manzari C."/>
            <person name="Chiara M."/>
            <person name="Scrascia M."/>
        </authorList>
    </citation>
    <scope>NUCLEOTIDE SEQUENCE [LARGE SCALE GENOMIC DNA]</scope>
    <source>
        <strain evidence="9 10">H1</strain>
    </source>
</reference>
<keyword evidence="4" id="KW-1003">Cell membrane</keyword>
<keyword evidence="7 8" id="KW-0472">Membrane</keyword>
<dbReference type="EMBL" id="JAXOJX010000053">
    <property type="protein sequence ID" value="MDZ5459910.1"/>
    <property type="molecule type" value="Genomic_DNA"/>
</dbReference>
<evidence type="ECO:0000256" key="5">
    <source>
        <dbReference type="ARBA" id="ARBA00022692"/>
    </source>
</evidence>
<name>A0ABU5IM04_9BURK</name>
<feature type="transmembrane region" description="Helical" evidence="8">
    <location>
        <begin position="110"/>
        <end position="129"/>
    </location>
</feature>
<dbReference type="PANTHER" id="PTHR42810:SF4">
    <property type="entry name" value="URIC ACID TRANSPORTER UACT"/>
    <property type="match status" value="1"/>
</dbReference>
<comment type="similarity">
    <text evidence="2">Belongs to the nucleobase:cation symporter-2 (NCS2) (TC 2.A.40) family.</text>
</comment>
<dbReference type="InterPro" id="IPR006042">
    <property type="entry name" value="Xan_ur_permease"/>
</dbReference>